<protein>
    <submittedName>
        <fullName evidence="1">Uncharacterized protein</fullName>
    </submittedName>
</protein>
<accession>A0ACC1NK93</accession>
<gene>
    <name evidence="1" type="ORF">NUW58_g7364</name>
</gene>
<comment type="caution">
    <text evidence="1">The sequence shown here is derived from an EMBL/GenBank/DDBJ whole genome shotgun (WGS) entry which is preliminary data.</text>
</comment>
<organism evidence="1 2">
    <name type="scientific">Xylaria curta</name>
    <dbReference type="NCBI Taxonomy" id="42375"/>
    <lineage>
        <taxon>Eukaryota</taxon>
        <taxon>Fungi</taxon>
        <taxon>Dikarya</taxon>
        <taxon>Ascomycota</taxon>
        <taxon>Pezizomycotina</taxon>
        <taxon>Sordariomycetes</taxon>
        <taxon>Xylariomycetidae</taxon>
        <taxon>Xylariales</taxon>
        <taxon>Xylariaceae</taxon>
        <taxon>Xylaria</taxon>
    </lineage>
</organism>
<proteinExistence type="predicted"/>
<evidence type="ECO:0000313" key="2">
    <source>
        <dbReference type="Proteomes" id="UP001143856"/>
    </source>
</evidence>
<dbReference type="Proteomes" id="UP001143856">
    <property type="component" value="Unassembled WGS sequence"/>
</dbReference>
<dbReference type="EMBL" id="JAPDGR010001893">
    <property type="protein sequence ID" value="KAJ2978849.1"/>
    <property type="molecule type" value="Genomic_DNA"/>
</dbReference>
<reference evidence="1" key="1">
    <citation type="submission" date="2022-10" db="EMBL/GenBank/DDBJ databases">
        <title>Genome Sequence of Xylaria curta.</title>
        <authorList>
            <person name="Buettner E."/>
        </authorList>
    </citation>
    <scope>NUCLEOTIDE SEQUENCE</scope>
    <source>
        <strain evidence="1">Babe10</strain>
    </source>
</reference>
<keyword evidence="2" id="KW-1185">Reference proteome</keyword>
<sequence length="221" mass="24576">MAPFKYERLDKKDAALIILDIQEGLFHLARDYESVQYRNSIYAHAELGKTFGLPVVMSTSTETGPNGPMPNEFLEMYPDAAVIRRQGEVNAWDNEEFRAAIKATGKTQFIVAGILTDVCTAFLALSLREAGYSVWANHEASGATTIDIREHANDRMRNAGVHIVSYFAIFGELMRDWRNIPGSAELYPVLDRFFPAIGMVARGHRAAVQEGELLPGQEAIP</sequence>
<name>A0ACC1NK93_9PEZI</name>
<evidence type="ECO:0000313" key="1">
    <source>
        <dbReference type="EMBL" id="KAJ2978849.1"/>
    </source>
</evidence>